<keyword evidence="3" id="KW-0547">Nucleotide-binding</keyword>
<evidence type="ECO:0000256" key="7">
    <source>
        <dbReference type="ARBA" id="ARBA00066388"/>
    </source>
</evidence>
<evidence type="ECO:0000259" key="8">
    <source>
        <dbReference type="PROSITE" id="PS50893"/>
    </source>
</evidence>
<dbReference type="Gene3D" id="2.40.50.140">
    <property type="entry name" value="Nucleic acid-binding proteins"/>
    <property type="match status" value="1"/>
</dbReference>
<evidence type="ECO:0000256" key="5">
    <source>
        <dbReference type="ARBA" id="ARBA00022967"/>
    </source>
</evidence>
<evidence type="ECO:0000256" key="2">
    <source>
        <dbReference type="ARBA" id="ARBA00022475"/>
    </source>
</evidence>
<keyword evidence="10" id="KW-1185">Reference proteome</keyword>
<dbReference type="EMBL" id="JACBZI010000001">
    <property type="protein sequence ID" value="NYI08629.1"/>
    <property type="molecule type" value="Genomic_DNA"/>
</dbReference>
<evidence type="ECO:0000313" key="9">
    <source>
        <dbReference type="EMBL" id="NYI08629.1"/>
    </source>
</evidence>
<dbReference type="SUPFAM" id="SSF50331">
    <property type="entry name" value="MOP-like"/>
    <property type="match status" value="1"/>
</dbReference>
<dbReference type="Gene3D" id="3.40.50.300">
    <property type="entry name" value="P-loop containing nucleotide triphosphate hydrolases"/>
    <property type="match status" value="1"/>
</dbReference>
<dbReference type="SMART" id="SM00382">
    <property type="entry name" value="AAA"/>
    <property type="match status" value="1"/>
</dbReference>
<dbReference type="PROSITE" id="PS50893">
    <property type="entry name" value="ABC_TRANSPORTER_2"/>
    <property type="match status" value="1"/>
</dbReference>
<evidence type="ECO:0000256" key="4">
    <source>
        <dbReference type="ARBA" id="ARBA00022840"/>
    </source>
</evidence>
<accession>A0A7Y9YCQ6</accession>
<evidence type="ECO:0000256" key="3">
    <source>
        <dbReference type="ARBA" id="ARBA00022741"/>
    </source>
</evidence>
<dbReference type="PROSITE" id="PS00211">
    <property type="entry name" value="ABC_TRANSPORTER_1"/>
    <property type="match status" value="1"/>
</dbReference>
<keyword evidence="2" id="KW-1003">Cell membrane</keyword>
<dbReference type="InterPro" id="IPR027417">
    <property type="entry name" value="P-loop_NTPase"/>
</dbReference>
<dbReference type="Pfam" id="PF00005">
    <property type="entry name" value="ABC_tran"/>
    <property type="match status" value="1"/>
</dbReference>
<keyword evidence="9" id="KW-0762">Sugar transport</keyword>
<dbReference type="GO" id="GO:0005524">
    <property type="term" value="F:ATP binding"/>
    <property type="evidence" value="ECO:0007669"/>
    <property type="project" value="UniProtKB-KW"/>
</dbReference>
<dbReference type="EC" id="7.6.2.9" evidence="7"/>
<keyword evidence="6" id="KW-0472">Membrane</keyword>
<dbReference type="AlphaFoldDB" id="A0A7Y9YCQ6"/>
<dbReference type="Pfam" id="PF08402">
    <property type="entry name" value="TOBE_2"/>
    <property type="match status" value="1"/>
</dbReference>
<dbReference type="InterPro" id="IPR047641">
    <property type="entry name" value="ABC_transpr_MalK/UgpC-like"/>
</dbReference>
<reference evidence="9 10" key="1">
    <citation type="submission" date="2020-07" db="EMBL/GenBank/DDBJ databases">
        <title>Sequencing the genomes of 1000 actinobacteria strains.</title>
        <authorList>
            <person name="Klenk H.-P."/>
        </authorList>
    </citation>
    <scope>NUCLEOTIDE SEQUENCE [LARGE SCALE GENOMIC DNA]</scope>
    <source>
        <strain evidence="9 10">DSM 18248</strain>
    </source>
</reference>
<dbReference type="Proteomes" id="UP000537326">
    <property type="component" value="Unassembled WGS sequence"/>
</dbReference>
<evidence type="ECO:0000256" key="1">
    <source>
        <dbReference type="ARBA" id="ARBA00022448"/>
    </source>
</evidence>
<keyword evidence="1" id="KW-0813">Transport</keyword>
<evidence type="ECO:0000313" key="10">
    <source>
        <dbReference type="Proteomes" id="UP000537326"/>
    </source>
</evidence>
<dbReference type="PANTHER" id="PTHR43875">
    <property type="entry name" value="MALTODEXTRIN IMPORT ATP-BINDING PROTEIN MSMX"/>
    <property type="match status" value="1"/>
</dbReference>
<dbReference type="InterPro" id="IPR003593">
    <property type="entry name" value="AAA+_ATPase"/>
</dbReference>
<dbReference type="RefSeq" id="WP_218842192.1">
    <property type="nucleotide sequence ID" value="NZ_BAAAPP010000002.1"/>
</dbReference>
<dbReference type="InterPro" id="IPR017871">
    <property type="entry name" value="ABC_transporter-like_CS"/>
</dbReference>
<protein>
    <recommendedName>
        <fullName evidence="7">ABC-type quaternary amine transporter</fullName>
        <ecNumber evidence="7">7.6.2.9</ecNumber>
    </recommendedName>
</protein>
<organism evidence="9 10">
    <name type="scientific">Nocardioides marinus</name>
    <dbReference type="NCBI Taxonomy" id="374514"/>
    <lineage>
        <taxon>Bacteria</taxon>
        <taxon>Bacillati</taxon>
        <taxon>Actinomycetota</taxon>
        <taxon>Actinomycetes</taxon>
        <taxon>Propionibacteriales</taxon>
        <taxon>Nocardioidaceae</taxon>
        <taxon>Nocardioides</taxon>
    </lineage>
</organism>
<dbReference type="Gene3D" id="2.40.50.100">
    <property type="match status" value="1"/>
</dbReference>
<dbReference type="PANTHER" id="PTHR43875:SF15">
    <property type="entry name" value="TREHALOSE IMPORT ATP-BINDING PROTEIN SUGC"/>
    <property type="match status" value="1"/>
</dbReference>
<dbReference type="CDD" id="cd03259">
    <property type="entry name" value="ABC_Carb_Solutes_like"/>
    <property type="match status" value="1"/>
</dbReference>
<comment type="caution">
    <text evidence="9">The sequence shown here is derived from an EMBL/GenBank/DDBJ whole genome shotgun (WGS) entry which is preliminary data.</text>
</comment>
<keyword evidence="4" id="KW-0067">ATP-binding</keyword>
<keyword evidence="5" id="KW-1278">Translocase</keyword>
<gene>
    <name evidence="9" type="ORF">BKA05_000144</name>
</gene>
<sequence>MSAPAPSSGPPTLELRAVEVSHGRRRVLHALSLDVRPGELLVVVGPSGSGKTTMLRAAAGLEPVDSGRVLLDGDDITDLAPGQRDLAMVFADLALLPHLDVAANIGFGELARGARRRQVRARVKEVAADFGIADLLGRRVTRLSGGEQQRVALARAALRRPSAYLLDEPLSHLDPVLREEARSQVQVLRSRDGAPVVLVTHDPHEALSMGDRVAVLREGRIVQVGTPEEVYATPADTFVARFVGPLPMNLLSRDDGHVGIRPEHVRLGDDLDARVQRVEHAGTEAVVHTTTERGPVVLRLPWGERPRVGDDVRLGWSPAHLHAFDRDGRRLAR</sequence>
<dbReference type="InterPro" id="IPR015853">
    <property type="entry name" value="ABC_transpr_FbpC"/>
</dbReference>
<proteinExistence type="predicted"/>
<dbReference type="InterPro" id="IPR008995">
    <property type="entry name" value="Mo/tungstate-bd_C_term_dom"/>
</dbReference>
<dbReference type="SUPFAM" id="SSF52540">
    <property type="entry name" value="P-loop containing nucleoside triphosphate hydrolases"/>
    <property type="match status" value="1"/>
</dbReference>
<dbReference type="InterPro" id="IPR003439">
    <property type="entry name" value="ABC_transporter-like_ATP-bd"/>
</dbReference>
<dbReference type="GO" id="GO:0015408">
    <property type="term" value="F:ABC-type ferric iron transporter activity"/>
    <property type="evidence" value="ECO:0007669"/>
    <property type="project" value="InterPro"/>
</dbReference>
<feature type="domain" description="ABC transporter" evidence="8">
    <location>
        <begin position="13"/>
        <end position="243"/>
    </location>
</feature>
<dbReference type="FunFam" id="3.40.50.300:FF:000425">
    <property type="entry name" value="Probable ABC transporter, ATP-binding subunit"/>
    <property type="match status" value="1"/>
</dbReference>
<dbReference type="InterPro" id="IPR013611">
    <property type="entry name" value="Transp-assoc_OB_typ2"/>
</dbReference>
<evidence type="ECO:0000256" key="6">
    <source>
        <dbReference type="ARBA" id="ARBA00023136"/>
    </source>
</evidence>
<dbReference type="GO" id="GO:0016887">
    <property type="term" value="F:ATP hydrolysis activity"/>
    <property type="evidence" value="ECO:0007669"/>
    <property type="project" value="InterPro"/>
</dbReference>
<dbReference type="GO" id="GO:0055052">
    <property type="term" value="C:ATP-binding cassette (ABC) transporter complex, substrate-binding subunit-containing"/>
    <property type="evidence" value="ECO:0007669"/>
    <property type="project" value="TreeGrafter"/>
</dbReference>
<name>A0A7Y9YCQ6_9ACTN</name>
<dbReference type="GO" id="GO:0015418">
    <property type="term" value="F:ABC-type quaternary ammonium compound transporting activity"/>
    <property type="evidence" value="ECO:0007669"/>
    <property type="project" value="UniProtKB-EC"/>
</dbReference>
<dbReference type="InterPro" id="IPR012340">
    <property type="entry name" value="NA-bd_OB-fold"/>
</dbReference>